<feature type="compositionally biased region" description="Basic residues" evidence="1">
    <location>
        <begin position="211"/>
        <end position="226"/>
    </location>
</feature>
<feature type="compositionally biased region" description="Acidic residues" evidence="1">
    <location>
        <begin position="158"/>
        <end position="171"/>
    </location>
</feature>
<accession>A0AAD7JTZ6</accession>
<sequence length="1308" mass="143996">MSETLQNLIARMRTNVATLSLPATSIAPRPSTDVPSASSTSRTSSKRERVENKTEDGATAQGVTREWVDDEDALAEPRKKRLRRESPRAEFESDDEDMPLVFYRATLKRANTTRRVESDSEDDGELQYALLQSFGVTEEEEEDVNVFLNGSRLEIIDDEADVENADDEASETEDRPNKRAGRARTKRVVRSQVKNSAPVLEQSTPDPQRISKNKSNAKRRERRSLKPKPALSVSLVDQATIRDGLIKSCSALFEEQRAIAAAITAAGATPNARLNAVDQLLRNYQQLCPLPLPEIEPNLAECLAAYAADPLHWNVETWVARGVLVEDKGQLVANNTARSYVRIAHIPGNLATSYLEDKMYARPSEIPWLALVLVAHGVSVAKVSATVKAALDHYGLQSVSDAVADSILQLSTPFPCAADDHVSDTLLLTNGGITIASTPYGRLQDELKAQSHSRFHHLAGKFQWKAYHIPAADTHAPGGHLDFRTNPAIGRWEALVVNANRGLGLNTTPGGNWIPTWQPRAVISAVVASARLPWQPTSPSGLSPELAKRLKRLLKGEHDYWTMEVGKAKVCVPATLVSITKNLVDATWTVAGTTVVVTVAEDLTEEERKGKVGGIEEETAGPAMKEFQHAMRLLHPDQANLATPSELRQIRGSFLDLYRLQEPVARGPHLPFFMRLLGEVAPAMIITWSNTMNRVFVREEVRHIVTDSDMAECRSFFAGTTHDPTPFIPRSWRSPGVVTTSDEYIDELGIPVVYHYSFDPSSLIIKISNIQPGFTKHDARFANIIREIFFLTYGGVVQPATAIIEADLLQNGPLDRSDGGAAALATRLHGLCNKIQMHAEATGVYAQLDILKAAYKTLSRSVRLVRSLPYRNKAATTQDDDQVSASCPGEGDSSSSSSSDADADDHAKKSRKPRRASSYHVLAATGPEARAAQLKLLVADAEMRLRLGRSPDPCSYAPFGMDITSPEFAVYLLGLDDGKSLSHAARAWGGSAEANEAQLANQAKIGPWNTAQAEARRVVGEDGLTPQMHAERTRRGADLVAYVRKTQDPRNVLQLGILEVVRWGTCGPCHKIVVGTSRNSRHFCPESGRTVNVTETEFPNLSRPIYIHDILNNPALVELLPDTVEVLFPDLLAHAVSALLPPATLQELLPADYSMYDPSACSTLVYLPTSLVEEEDLWRMLAVDVLLTEQSQCPPQCETTTATERNAIWKQRTSGPMMKWGEPRMRDEAGPALTYLKCGNGFTTAIERMSFANGKHWAKGEDDNKTVDGPQNCGVYNYKEIETLADLPSSFSRYFWLKYNLQRNGAWT</sequence>
<feature type="compositionally biased region" description="Basic residues" evidence="1">
    <location>
        <begin position="178"/>
        <end position="189"/>
    </location>
</feature>
<keyword evidence="3" id="KW-1185">Reference proteome</keyword>
<feature type="region of interest" description="Disordered" evidence="1">
    <location>
        <begin position="158"/>
        <end position="229"/>
    </location>
</feature>
<proteinExistence type="predicted"/>
<evidence type="ECO:0000256" key="1">
    <source>
        <dbReference type="SAM" id="MobiDB-lite"/>
    </source>
</evidence>
<feature type="compositionally biased region" description="Basic and acidic residues" evidence="1">
    <location>
        <begin position="45"/>
        <end position="56"/>
    </location>
</feature>
<feature type="compositionally biased region" description="Basic residues" evidence="1">
    <location>
        <begin position="908"/>
        <end position="917"/>
    </location>
</feature>
<evidence type="ECO:0000313" key="3">
    <source>
        <dbReference type="Proteomes" id="UP001215598"/>
    </source>
</evidence>
<dbReference type="EMBL" id="JARKIB010000015">
    <property type="protein sequence ID" value="KAJ7771791.1"/>
    <property type="molecule type" value="Genomic_DNA"/>
</dbReference>
<gene>
    <name evidence="2" type="ORF">B0H16DRAFT_1714996</name>
</gene>
<protein>
    <submittedName>
        <fullName evidence="2">Uncharacterized protein</fullName>
    </submittedName>
</protein>
<reference evidence="2" key="1">
    <citation type="submission" date="2023-03" db="EMBL/GenBank/DDBJ databases">
        <title>Massive genome expansion in bonnet fungi (Mycena s.s.) driven by repeated elements and novel gene families across ecological guilds.</title>
        <authorList>
            <consortium name="Lawrence Berkeley National Laboratory"/>
            <person name="Harder C.B."/>
            <person name="Miyauchi S."/>
            <person name="Viragh M."/>
            <person name="Kuo A."/>
            <person name="Thoen E."/>
            <person name="Andreopoulos B."/>
            <person name="Lu D."/>
            <person name="Skrede I."/>
            <person name="Drula E."/>
            <person name="Henrissat B."/>
            <person name="Morin E."/>
            <person name="Kohler A."/>
            <person name="Barry K."/>
            <person name="LaButti K."/>
            <person name="Morin E."/>
            <person name="Salamov A."/>
            <person name="Lipzen A."/>
            <person name="Mereny Z."/>
            <person name="Hegedus B."/>
            <person name="Baldrian P."/>
            <person name="Stursova M."/>
            <person name="Weitz H."/>
            <person name="Taylor A."/>
            <person name="Grigoriev I.V."/>
            <person name="Nagy L.G."/>
            <person name="Martin F."/>
            <person name="Kauserud H."/>
        </authorList>
    </citation>
    <scope>NUCLEOTIDE SEQUENCE</scope>
    <source>
        <strain evidence="2">CBHHK182m</strain>
    </source>
</reference>
<feature type="region of interest" description="Disordered" evidence="1">
    <location>
        <begin position="21"/>
        <end position="94"/>
    </location>
</feature>
<feature type="region of interest" description="Disordered" evidence="1">
    <location>
        <begin position="875"/>
        <end position="923"/>
    </location>
</feature>
<comment type="caution">
    <text evidence="2">The sequence shown here is derived from an EMBL/GenBank/DDBJ whole genome shotgun (WGS) entry which is preliminary data.</text>
</comment>
<name>A0AAD7JTZ6_9AGAR</name>
<evidence type="ECO:0000313" key="2">
    <source>
        <dbReference type="EMBL" id="KAJ7771791.1"/>
    </source>
</evidence>
<dbReference type="Proteomes" id="UP001215598">
    <property type="component" value="Unassembled WGS sequence"/>
</dbReference>
<organism evidence="2 3">
    <name type="scientific">Mycena metata</name>
    <dbReference type="NCBI Taxonomy" id="1033252"/>
    <lineage>
        <taxon>Eukaryota</taxon>
        <taxon>Fungi</taxon>
        <taxon>Dikarya</taxon>
        <taxon>Basidiomycota</taxon>
        <taxon>Agaricomycotina</taxon>
        <taxon>Agaricomycetes</taxon>
        <taxon>Agaricomycetidae</taxon>
        <taxon>Agaricales</taxon>
        <taxon>Marasmiineae</taxon>
        <taxon>Mycenaceae</taxon>
        <taxon>Mycena</taxon>
    </lineage>
</organism>